<gene>
    <name evidence="1" type="ORF">N782_00255</name>
</gene>
<dbReference type="RefSeq" id="WP_036815029.1">
    <property type="nucleotide sequence ID" value="NZ_AVBF01000001.1"/>
</dbReference>
<evidence type="ECO:0000313" key="2">
    <source>
        <dbReference type="Proteomes" id="UP000030147"/>
    </source>
</evidence>
<comment type="caution">
    <text evidence="1">The sequence shown here is derived from an EMBL/GenBank/DDBJ whole genome shotgun (WGS) entry which is preliminary data.</text>
</comment>
<protein>
    <submittedName>
        <fullName evidence="1">Uncharacterized protein</fullName>
    </submittedName>
</protein>
<dbReference type="AlphaFoldDB" id="A0A0A2TKS0"/>
<name>A0A0A2TKS0_9BACI</name>
<accession>A0A0A2TKS0</accession>
<sequence length="149" mass="17232">MNKKSNKKVLAHNLLMFSVLVGLFFLVGCQQNTDDKANSDAVVHYEYLSLDEDYTEEINNWLSEARRNKDEELYHLSLDNGEEYVYGKGYNKGKVRYTYEEFDGKNHSSIKATLLKGESTDEVFIRITSNKEVDSITLDMTDDATQFYN</sequence>
<proteinExistence type="predicted"/>
<keyword evidence="2" id="KW-1185">Reference proteome</keyword>
<reference evidence="1 2" key="1">
    <citation type="journal article" date="2015" name="Stand. Genomic Sci.">
        <title>High quality draft genome sequence of the moderately halophilic bacterium Pontibacillus yanchengensis Y32(T) and comparison among Pontibacillus genomes.</title>
        <authorList>
            <person name="Huang J."/>
            <person name="Qiao Z.X."/>
            <person name="Tang J.W."/>
            <person name="Wang G."/>
        </authorList>
    </citation>
    <scope>NUCLEOTIDE SEQUENCE [LARGE SCALE GENOMIC DNA]</scope>
    <source>
        <strain evidence="1 2">Y32</strain>
    </source>
</reference>
<evidence type="ECO:0000313" key="1">
    <source>
        <dbReference type="EMBL" id="KGP74671.1"/>
    </source>
</evidence>
<dbReference type="Proteomes" id="UP000030147">
    <property type="component" value="Unassembled WGS sequence"/>
</dbReference>
<organism evidence="1 2">
    <name type="scientific">Pontibacillus yanchengensis Y32</name>
    <dbReference type="NCBI Taxonomy" id="1385514"/>
    <lineage>
        <taxon>Bacteria</taxon>
        <taxon>Bacillati</taxon>
        <taxon>Bacillota</taxon>
        <taxon>Bacilli</taxon>
        <taxon>Bacillales</taxon>
        <taxon>Bacillaceae</taxon>
        <taxon>Pontibacillus</taxon>
    </lineage>
</organism>
<dbReference type="OrthoDB" id="2969254at2"/>
<dbReference type="STRING" id="1385514.N782_00255"/>
<dbReference type="PROSITE" id="PS51257">
    <property type="entry name" value="PROKAR_LIPOPROTEIN"/>
    <property type="match status" value="1"/>
</dbReference>
<dbReference type="EMBL" id="AVBF01000001">
    <property type="protein sequence ID" value="KGP74671.1"/>
    <property type="molecule type" value="Genomic_DNA"/>
</dbReference>